<gene>
    <name evidence="3" type="ORF">BGZ95_002088</name>
</gene>
<keyword evidence="4" id="KW-1185">Reference proteome</keyword>
<dbReference type="SUPFAM" id="SSF81901">
    <property type="entry name" value="HCP-like"/>
    <property type="match status" value="1"/>
</dbReference>
<accession>A0AAD4D850</accession>
<dbReference type="Proteomes" id="UP001194580">
    <property type="component" value="Unassembled WGS sequence"/>
</dbReference>
<dbReference type="InterPro" id="IPR011990">
    <property type="entry name" value="TPR-like_helical_dom_sf"/>
</dbReference>
<dbReference type="AlphaFoldDB" id="A0AAD4D850"/>
<protein>
    <recommendedName>
        <fullName evidence="5">HCP-like protein</fullName>
    </recommendedName>
</protein>
<proteinExistence type="inferred from homology"/>
<evidence type="ECO:0008006" key="5">
    <source>
        <dbReference type="Google" id="ProtNLM"/>
    </source>
</evidence>
<evidence type="ECO:0000256" key="2">
    <source>
        <dbReference type="SAM" id="MobiDB-lite"/>
    </source>
</evidence>
<evidence type="ECO:0000313" key="3">
    <source>
        <dbReference type="EMBL" id="KAG0269413.1"/>
    </source>
</evidence>
<evidence type="ECO:0000256" key="1">
    <source>
        <dbReference type="ARBA" id="ARBA00038101"/>
    </source>
</evidence>
<dbReference type="PANTHER" id="PTHR11102">
    <property type="entry name" value="SEL-1-LIKE PROTEIN"/>
    <property type="match status" value="1"/>
</dbReference>
<dbReference type="EMBL" id="JAAAIL010001430">
    <property type="protein sequence ID" value="KAG0269413.1"/>
    <property type="molecule type" value="Genomic_DNA"/>
</dbReference>
<dbReference type="InterPro" id="IPR050767">
    <property type="entry name" value="Sel1_AlgK"/>
</dbReference>
<name>A0AAD4D850_9FUNG</name>
<dbReference type="InterPro" id="IPR006597">
    <property type="entry name" value="Sel1-like"/>
</dbReference>
<reference evidence="3" key="1">
    <citation type="journal article" date="2020" name="Fungal Divers.">
        <title>Resolving the Mortierellaceae phylogeny through synthesis of multi-gene phylogenetics and phylogenomics.</title>
        <authorList>
            <person name="Vandepol N."/>
            <person name="Liber J."/>
            <person name="Desiro A."/>
            <person name="Na H."/>
            <person name="Kennedy M."/>
            <person name="Barry K."/>
            <person name="Grigoriev I.V."/>
            <person name="Miller A.N."/>
            <person name="O'Donnell K."/>
            <person name="Stajich J.E."/>
            <person name="Bonito G."/>
        </authorList>
    </citation>
    <scope>NUCLEOTIDE SEQUENCE</scope>
    <source>
        <strain evidence="3">NRRL 28262</strain>
    </source>
</reference>
<organism evidence="3 4">
    <name type="scientific">Linnemannia exigua</name>
    <dbReference type="NCBI Taxonomy" id="604196"/>
    <lineage>
        <taxon>Eukaryota</taxon>
        <taxon>Fungi</taxon>
        <taxon>Fungi incertae sedis</taxon>
        <taxon>Mucoromycota</taxon>
        <taxon>Mortierellomycotina</taxon>
        <taxon>Mortierellomycetes</taxon>
        <taxon>Mortierellales</taxon>
        <taxon>Mortierellaceae</taxon>
        <taxon>Linnemannia</taxon>
    </lineage>
</organism>
<dbReference type="Pfam" id="PF08238">
    <property type="entry name" value="Sel1"/>
    <property type="match status" value="3"/>
</dbReference>
<dbReference type="Gene3D" id="1.25.40.10">
    <property type="entry name" value="Tetratricopeptide repeat domain"/>
    <property type="match status" value="1"/>
</dbReference>
<comment type="similarity">
    <text evidence="1">Belongs to the sel-1 family.</text>
</comment>
<dbReference type="SMART" id="SM00671">
    <property type="entry name" value="SEL1"/>
    <property type="match status" value="3"/>
</dbReference>
<comment type="caution">
    <text evidence="3">The sequence shown here is derived from an EMBL/GenBank/DDBJ whole genome shotgun (WGS) entry which is preliminary data.</text>
</comment>
<evidence type="ECO:0000313" key="4">
    <source>
        <dbReference type="Proteomes" id="UP001194580"/>
    </source>
</evidence>
<dbReference type="PANTHER" id="PTHR11102:SF160">
    <property type="entry name" value="ERAD-ASSOCIATED E3 UBIQUITIN-PROTEIN LIGASE COMPONENT HRD3"/>
    <property type="match status" value="1"/>
</dbReference>
<feature type="region of interest" description="Disordered" evidence="2">
    <location>
        <begin position="211"/>
        <end position="250"/>
    </location>
</feature>
<sequence length="364" mass="40459">MDMHNLVWVNYLHRVKKLSKMILELSSGTSRRRIWVMINQPSRSAAAPEAILVDTTRVAQSESMVVASTLVVASSMKKARMEPQEMPVARRAILSAESPAATPLSKPSTTQLMMLEVPAETPQTQYGSPWVNPISPQSFFREPIPAQDADEALAVDMDTSDPEHGDDDDDESFRPMPYIPPPPHPHPNYSFSPVPYLPPRPHPPAALITTSKTPRGPQTYNGGEPPTISASRYSSFREARTSSSPQLMTKDFDPTLANAEYGDTEAQIRLGDMYLEKKDSRQDETALQWFLKAAHQGDPNGQTRVGIMFMFGRGTQQSYSKAMTWFLKAAKNGHATAQCSIGCLYHEGHGVNQLYSKAMEWNHV</sequence>
<feature type="compositionally biased region" description="Polar residues" evidence="2">
    <location>
        <begin position="211"/>
        <end position="221"/>
    </location>
</feature>